<dbReference type="STRING" id="54915.ADS79_17335"/>
<evidence type="ECO:0000313" key="10">
    <source>
        <dbReference type="EMBL" id="KNB70648.1"/>
    </source>
</evidence>
<evidence type="ECO:0000313" key="12">
    <source>
        <dbReference type="Proteomes" id="UP000319578"/>
    </source>
</evidence>
<name>A0A0K9YPK1_9BACL</name>
<feature type="transmembrane region" description="Helical" evidence="7">
    <location>
        <begin position="98"/>
        <end position="123"/>
    </location>
</feature>
<dbReference type="InterPro" id="IPR045621">
    <property type="entry name" value="BPD_transp_1_N"/>
</dbReference>
<evidence type="ECO:0000256" key="6">
    <source>
        <dbReference type="ARBA" id="ARBA00023136"/>
    </source>
</evidence>
<organism evidence="10 11">
    <name type="scientific">Brevibacillus reuszeri</name>
    <dbReference type="NCBI Taxonomy" id="54915"/>
    <lineage>
        <taxon>Bacteria</taxon>
        <taxon>Bacillati</taxon>
        <taxon>Bacillota</taxon>
        <taxon>Bacilli</taxon>
        <taxon>Bacillales</taxon>
        <taxon>Paenibacillaceae</taxon>
        <taxon>Brevibacillus</taxon>
    </lineage>
</organism>
<evidence type="ECO:0000256" key="4">
    <source>
        <dbReference type="ARBA" id="ARBA00022692"/>
    </source>
</evidence>
<comment type="caution">
    <text evidence="10">The sequence shown here is derived from an EMBL/GenBank/DDBJ whole genome shotgun (WGS) entry which is preliminary data.</text>
</comment>
<dbReference type="GO" id="GO:0055085">
    <property type="term" value="P:transmembrane transport"/>
    <property type="evidence" value="ECO:0007669"/>
    <property type="project" value="InterPro"/>
</dbReference>
<dbReference type="InterPro" id="IPR035906">
    <property type="entry name" value="MetI-like_sf"/>
</dbReference>
<dbReference type="RefSeq" id="WP_049739657.1">
    <property type="nucleotide sequence ID" value="NZ_BJON01000014.1"/>
</dbReference>
<sequence length="319" mass="35654">MTHFLIARLLRGVITVLVAVTATFLILRVMPGDPTTMMLDNRVPEEIRQQLLKDFGLDKDLFTQYIIFLKQLFLQFDLGTSFVQRVPVMDVILSRLPWTLILMSVSMLITALIGIPLGVIAAYRKGSFLDQAINALSILGIALFIPWLGIILLYFLGLKIPWFPIGGAVSVGIEGWDYIWDATHHLVLPVVSLTIVHLASYVLYMRASTIDVLNEEYIRTARAKGLKERVVLWRHAVRNSLLSTVTMMGLQLGAIVGGAILTETVFAYPGLGRLIYEAVKEHDYPILQGTFLILAVTVVVVNILTDLVYSYLDPKITNN</sequence>
<feature type="transmembrane region" description="Helical" evidence="7">
    <location>
        <begin position="12"/>
        <end position="30"/>
    </location>
</feature>
<dbReference type="EMBL" id="BJON01000014">
    <property type="protein sequence ID" value="GED69895.1"/>
    <property type="molecule type" value="Genomic_DNA"/>
</dbReference>
<feature type="transmembrane region" description="Helical" evidence="7">
    <location>
        <begin position="186"/>
        <end position="204"/>
    </location>
</feature>
<dbReference type="SUPFAM" id="SSF161098">
    <property type="entry name" value="MetI-like"/>
    <property type="match status" value="1"/>
</dbReference>
<keyword evidence="5 7" id="KW-1133">Transmembrane helix</keyword>
<reference evidence="11" key="1">
    <citation type="submission" date="2015-07" db="EMBL/GenBank/DDBJ databases">
        <title>Genome sequencing project for genomic taxonomy and phylogenomics of Bacillus-like bacteria.</title>
        <authorList>
            <person name="Liu B."/>
            <person name="Wang J."/>
            <person name="Zhu Y."/>
            <person name="Liu G."/>
            <person name="Chen Q."/>
            <person name="Chen Z."/>
            <person name="Lan J."/>
            <person name="Che J."/>
            <person name="Ge C."/>
            <person name="Shi H."/>
            <person name="Pan Z."/>
            <person name="Liu X."/>
        </authorList>
    </citation>
    <scope>NUCLEOTIDE SEQUENCE [LARGE SCALE GENOMIC DNA]</scope>
    <source>
        <strain evidence="11">DSM 9887</strain>
    </source>
</reference>
<keyword evidence="12" id="KW-1185">Reference proteome</keyword>
<accession>A0A0K9YPK1</accession>
<dbReference type="Gene3D" id="1.10.3720.10">
    <property type="entry name" value="MetI-like"/>
    <property type="match status" value="1"/>
</dbReference>
<feature type="transmembrane region" description="Helical" evidence="7">
    <location>
        <begin position="248"/>
        <end position="271"/>
    </location>
</feature>
<reference evidence="10" key="2">
    <citation type="submission" date="2015-07" db="EMBL/GenBank/DDBJ databases">
        <title>MeaNS - Measles Nucleotide Surveillance Program.</title>
        <authorList>
            <person name="Tran T."/>
            <person name="Druce J."/>
        </authorList>
    </citation>
    <scope>NUCLEOTIDE SEQUENCE</scope>
    <source>
        <strain evidence="10">DSM 9887</strain>
    </source>
</reference>
<evidence type="ECO:0000259" key="8">
    <source>
        <dbReference type="PROSITE" id="PS50928"/>
    </source>
</evidence>
<dbReference type="AlphaFoldDB" id="A0A0K9YPK1"/>
<keyword evidence="3" id="KW-1003">Cell membrane</keyword>
<dbReference type="CDD" id="cd06261">
    <property type="entry name" value="TM_PBP2"/>
    <property type="match status" value="1"/>
</dbReference>
<protein>
    <submittedName>
        <fullName evidence="10">Peptide ABC transporter permease</fullName>
    </submittedName>
</protein>
<dbReference type="Proteomes" id="UP000319578">
    <property type="component" value="Unassembled WGS sequence"/>
</dbReference>
<evidence type="ECO:0000256" key="2">
    <source>
        <dbReference type="ARBA" id="ARBA00022448"/>
    </source>
</evidence>
<keyword evidence="6 7" id="KW-0472">Membrane</keyword>
<feature type="transmembrane region" description="Helical" evidence="7">
    <location>
        <begin position="291"/>
        <end position="312"/>
    </location>
</feature>
<feature type="domain" description="ABC transmembrane type-1" evidence="8">
    <location>
        <begin position="96"/>
        <end position="305"/>
    </location>
</feature>
<proteinExistence type="inferred from homology"/>
<evidence type="ECO:0000256" key="3">
    <source>
        <dbReference type="ARBA" id="ARBA00022475"/>
    </source>
</evidence>
<dbReference type="PANTHER" id="PTHR43163">
    <property type="entry name" value="DIPEPTIDE TRANSPORT SYSTEM PERMEASE PROTEIN DPPB-RELATED"/>
    <property type="match status" value="1"/>
</dbReference>
<dbReference type="PANTHER" id="PTHR43163:SF6">
    <property type="entry name" value="DIPEPTIDE TRANSPORT SYSTEM PERMEASE PROTEIN DPPB-RELATED"/>
    <property type="match status" value="1"/>
</dbReference>
<comment type="subcellular location">
    <subcellularLocation>
        <location evidence="1 7">Cell membrane</location>
        <topology evidence="1 7">Multi-pass membrane protein</topology>
    </subcellularLocation>
</comment>
<keyword evidence="4 7" id="KW-0812">Transmembrane</keyword>
<dbReference type="GO" id="GO:0005886">
    <property type="term" value="C:plasma membrane"/>
    <property type="evidence" value="ECO:0007669"/>
    <property type="project" value="UniProtKB-SubCell"/>
</dbReference>
<evidence type="ECO:0000256" key="1">
    <source>
        <dbReference type="ARBA" id="ARBA00004651"/>
    </source>
</evidence>
<dbReference type="PATRIC" id="fig|54915.3.peg.2536"/>
<dbReference type="EMBL" id="LGIQ01000009">
    <property type="protein sequence ID" value="KNB70648.1"/>
    <property type="molecule type" value="Genomic_DNA"/>
</dbReference>
<evidence type="ECO:0000256" key="7">
    <source>
        <dbReference type="RuleBase" id="RU363032"/>
    </source>
</evidence>
<dbReference type="InterPro" id="IPR000515">
    <property type="entry name" value="MetI-like"/>
</dbReference>
<keyword evidence="2 7" id="KW-0813">Transport</keyword>
<evidence type="ECO:0000313" key="11">
    <source>
        <dbReference type="Proteomes" id="UP000036834"/>
    </source>
</evidence>
<dbReference type="Pfam" id="PF00528">
    <property type="entry name" value="BPD_transp_1"/>
    <property type="match status" value="1"/>
</dbReference>
<dbReference type="Pfam" id="PF19300">
    <property type="entry name" value="BPD_transp_1_N"/>
    <property type="match status" value="1"/>
</dbReference>
<comment type="similarity">
    <text evidence="7">Belongs to the binding-protein-dependent transport system permease family.</text>
</comment>
<feature type="transmembrane region" description="Helical" evidence="7">
    <location>
        <begin position="135"/>
        <end position="156"/>
    </location>
</feature>
<evidence type="ECO:0000313" key="9">
    <source>
        <dbReference type="EMBL" id="GED69895.1"/>
    </source>
</evidence>
<reference evidence="9 12" key="3">
    <citation type="submission" date="2019-06" db="EMBL/GenBank/DDBJ databases">
        <title>Whole genome shotgun sequence of Brevibacillus reuszeri NBRC 15719.</title>
        <authorList>
            <person name="Hosoyama A."/>
            <person name="Uohara A."/>
            <person name="Ohji S."/>
            <person name="Ichikawa N."/>
        </authorList>
    </citation>
    <scope>NUCLEOTIDE SEQUENCE [LARGE SCALE GENOMIC DNA]</scope>
    <source>
        <strain evidence="9 12">NBRC 15719</strain>
    </source>
</reference>
<dbReference type="PROSITE" id="PS50928">
    <property type="entry name" value="ABC_TM1"/>
    <property type="match status" value="1"/>
</dbReference>
<dbReference type="Proteomes" id="UP000036834">
    <property type="component" value="Unassembled WGS sequence"/>
</dbReference>
<evidence type="ECO:0000256" key="5">
    <source>
        <dbReference type="ARBA" id="ARBA00022989"/>
    </source>
</evidence>
<dbReference type="OrthoDB" id="24153at2"/>
<gene>
    <name evidence="10" type="ORF">ADS79_17335</name>
    <name evidence="9" type="ORF">BRE01_35970</name>
</gene>